<gene>
    <name evidence="4" type="ORF">ABNW52_00965</name>
</gene>
<comment type="caution">
    <text evidence="4">The sequence shown here is derived from an EMBL/GenBank/DDBJ whole genome shotgun (WGS) entry which is preliminary data.</text>
</comment>
<proteinExistence type="predicted"/>
<dbReference type="InterPro" id="IPR019960">
    <property type="entry name" value="T1SS_VCA0849"/>
</dbReference>
<dbReference type="SUPFAM" id="SSF51120">
    <property type="entry name" value="beta-Roll"/>
    <property type="match status" value="1"/>
</dbReference>
<dbReference type="Pfam" id="PF00353">
    <property type="entry name" value="HemolysinCabind"/>
    <property type="match status" value="2"/>
</dbReference>
<accession>A0ABV1LZ52</accession>
<evidence type="ECO:0000313" key="4">
    <source>
        <dbReference type="EMBL" id="MEQ6289186.1"/>
    </source>
</evidence>
<dbReference type="InterPro" id="IPR011049">
    <property type="entry name" value="Serralysin-like_metalloprot_C"/>
</dbReference>
<dbReference type="PANTHER" id="PTHR38340">
    <property type="entry name" value="S-LAYER PROTEIN"/>
    <property type="match status" value="1"/>
</dbReference>
<dbReference type="InterPro" id="IPR038081">
    <property type="entry name" value="CalX-like_sf"/>
</dbReference>
<keyword evidence="5" id="KW-1185">Reference proteome</keyword>
<evidence type="ECO:0000256" key="3">
    <source>
        <dbReference type="SAM" id="MobiDB-lite"/>
    </source>
</evidence>
<keyword evidence="2" id="KW-0964">Secreted</keyword>
<feature type="non-terminal residue" evidence="4">
    <location>
        <position position="1"/>
    </location>
</feature>
<dbReference type="NCBIfam" id="TIGR03661">
    <property type="entry name" value="T1SS_VCA0849"/>
    <property type="match status" value="1"/>
</dbReference>
<protein>
    <submittedName>
        <fullName evidence="4">Type I secretion C-terminal target domain-containing protein</fullName>
    </submittedName>
</protein>
<dbReference type="PRINTS" id="PR00313">
    <property type="entry name" value="CABNDNGRPT"/>
</dbReference>
<feature type="region of interest" description="Disordered" evidence="3">
    <location>
        <begin position="264"/>
        <end position="291"/>
    </location>
</feature>
<dbReference type="Proteomes" id="UP001433638">
    <property type="component" value="Unassembled WGS sequence"/>
</dbReference>
<dbReference type="InterPro" id="IPR018511">
    <property type="entry name" value="Hemolysin-typ_Ca-bd_CS"/>
</dbReference>
<evidence type="ECO:0000256" key="1">
    <source>
        <dbReference type="ARBA" id="ARBA00004613"/>
    </source>
</evidence>
<reference evidence="4" key="1">
    <citation type="submission" date="2024-06" db="EMBL/GenBank/DDBJ databases">
        <title>Genome sequence of Vogesella sp. MAHUQ-64.</title>
        <authorList>
            <person name="Huq M.A."/>
        </authorList>
    </citation>
    <scope>NUCLEOTIDE SEQUENCE</scope>
    <source>
        <strain evidence="4">MAHUQ-64</strain>
    </source>
</reference>
<organism evidence="4 5">
    <name type="scientific">Vogesella oryzagri</name>
    <dbReference type="NCBI Taxonomy" id="3160864"/>
    <lineage>
        <taxon>Bacteria</taxon>
        <taxon>Pseudomonadati</taxon>
        <taxon>Pseudomonadota</taxon>
        <taxon>Betaproteobacteria</taxon>
        <taxon>Neisseriales</taxon>
        <taxon>Chromobacteriaceae</taxon>
        <taxon>Vogesella</taxon>
    </lineage>
</organism>
<dbReference type="Gene3D" id="2.150.10.10">
    <property type="entry name" value="Serralysin-like metalloprotease, C-terminal"/>
    <property type="match status" value="2"/>
</dbReference>
<sequence>PVFSLTGDASVAEGSAASYSINLSGASLVAGQSVTFQIGTGLQLDTATEGVDYNSEDGTLTVTAPAGGWSIGSVIANFSVVTIDDTTYEQNEAYTVQLLSSSIGQVNNAANTVVTTIIDNDFKPPVLYADGASWQMNLSPDHQTYNLRAKDGNITLFANRTIHWDIWVDNVAAAALVLSATSLPTGTSYYYEKLYTANGDTLFRFYLTAGNTDVVMSQNSASGQFDITLSGTTINSGTNVHIINSDEYVLPHNNYADNYSSSFDTGAASSSDNRDWLSSDTNGGELATGSATQTGQTVDYLAGQDMSYGTIGNDTLSGGDGNDFIDGRAGNDTIRGGYGNDVLMGGLGDDTIYGDTTLGDPVGGNDVIYGGFGNDTLIGGAGSDTFKWALGDQGQAGAPTIDTIKDFQTGAGGDVLDLKDLLRGENSSNLTNYLHFTSDGTNTVVQVSSAGQFNGSNYDATADQRIVLEGVNLTGGDAAIIEQLKNNTNLKTD</sequence>
<dbReference type="RefSeq" id="WP_349582758.1">
    <property type="nucleotide sequence ID" value="NZ_JBEFLD010000001.1"/>
</dbReference>
<name>A0ABV1LZ52_9NEIS</name>
<dbReference type="SUPFAM" id="SSF141072">
    <property type="entry name" value="CalX-like"/>
    <property type="match status" value="1"/>
</dbReference>
<evidence type="ECO:0000256" key="2">
    <source>
        <dbReference type="ARBA" id="ARBA00022525"/>
    </source>
</evidence>
<dbReference type="PANTHER" id="PTHR38340:SF1">
    <property type="entry name" value="S-LAYER PROTEIN"/>
    <property type="match status" value="1"/>
</dbReference>
<dbReference type="PROSITE" id="PS00330">
    <property type="entry name" value="HEMOLYSIN_CALCIUM"/>
    <property type="match status" value="2"/>
</dbReference>
<evidence type="ECO:0000313" key="5">
    <source>
        <dbReference type="Proteomes" id="UP001433638"/>
    </source>
</evidence>
<dbReference type="InterPro" id="IPR001343">
    <property type="entry name" value="Hemolysn_Ca-bd"/>
</dbReference>
<dbReference type="EMBL" id="JBEFLD010000001">
    <property type="protein sequence ID" value="MEQ6289186.1"/>
    <property type="molecule type" value="Genomic_DNA"/>
</dbReference>
<dbReference type="InterPro" id="IPR050557">
    <property type="entry name" value="RTX_toxin/Mannuronan_C5-epim"/>
</dbReference>
<comment type="subcellular location">
    <subcellularLocation>
        <location evidence="1">Secreted</location>
    </subcellularLocation>
</comment>
<dbReference type="Gene3D" id="2.60.40.2030">
    <property type="match status" value="1"/>
</dbReference>